<proteinExistence type="predicted"/>
<dbReference type="PANTHER" id="PTHR23150">
    <property type="entry name" value="SULFATASE MODIFYING FACTOR 1, 2"/>
    <property type="match status" value="1"/>
</dbReference>
<dbReference type="EMBL" id="CAADFY010000179">
    <property type="protein sequence ID" value="VFK59547.1"/>
    <property type="molecule type" value="Genomic_DNA"/>
</dbReference>
<reference evidence="3" key="1">
    <citation type="submission" date="2019-02" db="EMBL/GenBank/DDBJ databases">
        <authorList>
            <person name="Gruber-Vodicka R. H."/>
            <person name="Seah K. B. B."/>
        </authorList>
    </citation>
    <scope>NUCLEOTIDE SEQUENCE</scope>
    <source>
        <strain evidence="3">BECK_BY2</strain>
        <strain evidence="2">BECK_BY3</strain>
    </source>
</reference>
<dbReference type="PANTHER" id="PTHR23150:SF19">
    <property type="entry name" value="FORMYLGLYCINE-GENERATING ENZYME"/>
    <property type="match status" value="1"/>
</dbReference>
<sequence>MINVSWYEAVAYCRWLTGRLRDRGEPSRDWVIRLPTEAEWEWSARGPEGNRWPWGDDWLKDMAQAHCNSRKSGIYHPSAVGLFPWVSDWFRDQDADLPRLSVGSEGIHDQAGNVGEWCATKWQAEYPLPNAEEWSDGYLSGDATRVVRGGSWFSNAYRVRAAYRNLGEPGIRLSNLGFRCVRVRR</sequence>
<dbReference type="GO" id="GO:0120147">
    <property type="term" value="F:formylglycine-generating oxidase activity"/>
    <property type="evidence" value="ECO:0007669"/>
    <property type="project" value="TreeGrafter"/>
</dbReference>
<evidence type="ECO:0000313" key="3">
    <source>
        <dbReference type="EMBL" id="VFK68012.1"/>
    </source>
</evidence>
<feature type="domain" description="Sulfatase-modifying factor enzyme-like" evidence="1">
    <location>
        <begin position="2"/>
        <end position="182"/>
    </location>
</feature>
<dbReference type="InterPro" id="IPR005532">
    <property type="entry name" value="SUMF_dom"/>
</dbReference>
<gene>
    <name evidence="3" type="ORF">BECKTUN1418E_GA0071001_11744</name>
    <name evidence="2" type="ORF">BECKTUN1418F_GA0071002_11794</name>
</gene>
<dbReference type="EMBL" id="CAADFV010000174">
    <property type="protein sequence ID" value="VFK68012.1"/>
    <property type="molecule type" value="Genomic_DNA"/>
</dbReference>
<dbReference type="SUPFAM" id="SSF56436">
    <property type="entry name" value="C-type lectin-like"/>
    <property type="match status" value="1"/>
</dbReference>
<accession>A0A451APU0</accession>
<protein>
    <submittedName>
        <fullName evidence="3">Sulfatase-modifying factor enzyme 1</fullName>
    </submittedName>
</protein>
<evidence type="ECO:0000313" key="2">
    <source>
        <dbReference type="EMBL" id="VFK59547.1"/>
    </source>
</evidence>
<evidence type="ECO:0000259" key="1">
    <source>
        <dbReference type="Pfam" id="PF03781"/>
    </source>
</evidence>
<name>A0A451APU0_9GAMM</name>
<dbReference type="InterPro" id="IPR016187">
    <property type="entry name" value="CTDL_fold"/>
</dbReference>
<dbReference type="AlphaFoldDB" id="A0A451APU0"/>
<organism evidence="3">
    <name type="scientific">Candidatus Kentrum sp. TUN</name>
    <dbReference type="NCBI Taxonomy" id="2126343"/>
    <lineage>
        <taxon>Bacteria</taxon>
        <taxon>Pseudomonadati</taxon>
        <taxon>Pseudomonadota</taxon>
        <taxon>Gammaproteobacteria</taxon>
        <taxon>Candidatus Kentrum</taxon>
    </lineage>
</organism>
<dbReference type="Gene3D" id="3.90.1580.10">
    <property type="entry name" value="paralog of FGE (formylglycine-generating enzyme)"/>
    <property type="match status" value="1"/>
</dbReference>
<dbReference type="InterPro" id="IPR051043">
    <property type="entry name" value="Sulfatase_Mod_Factor_Kinase"/>
</dbReference>
<dbReference type="InterPro" id="IPR042095">
    <property type="entry name" value="SUMF_sf"/>
</dbReference>
<dbReference type="Pfam" id="PF03781">
    <property type="entry name" value="FGE-sulfatase"/>
    <property type="match status" value="1"/>
</dbReference>